<dbReference type="AlphaFoldDB" id="A0A9K3IBF6"/>
<keyword evidence="3" id="KW-1185">Reference proteome</keyword>
<organism evidence="2 3">
    <name type="scientific">Helianthus annuus</name>
    <name type="common">Common sunflower</name>
    <dbReference type="NCBI Taxonomy" id="4232"/>
    <lineage>
        <taxon>Eukaryota</taxon>
        <taxon>Viridiplantae</taxon>
        <taxon>Streptophyta</taxon>
        <taxon>Embryophyta</taxon>
        <taxon>Tracheophyta</taxon>
        <taxon>Spermatophyta</taxon>
        <taxon>Magnoliopsida</taxon>
        <taxon>eudicotyledons</taxon>
        <taxon>Gunneridae</taxon>
        <taxon>Pentapetalae</taxon>
        <taxon>asterids</taxon>
        <taxon>campanulids</taxon>
        <taxon>Asterales</taxon>
        <taxon>Asteraceae</taxon>
        <taxon>Asteroideae</taxon>
        <taxon>Heliantheae alliance</taxon>
        <taxon>Heliantheae</taxon>
        <taxon>Helianthus</taxon>
    </lineage>
</organism>
<accession>A0A9K3IBF6</accession>
<comment type="caution">
    <text evidence="2">The sequence shown here is derived from an EMBL/GenBank/DDBJ whole genome shotgun (WGS) entry which is preliminary data.</text>
</comment>
<evidence type="ECO:0000313" key="3">
    <source>
        <dbReference type="Proteomes" id="UP000215914"/>
    </source>
</evidence>
<proteinExistence type="predicted"/>
<reference evidence="2" key="2">
    <citation type="submission" date="2020-06" db="EMBL/GenBank/DDBJ databases">
        <title>Helianthus annuus Genome sequencing and assembly Release 2.</title>
        <authorList>
            <person name="Gouzy J."/>
            <person name="Langlade N."/>
            <person name="Munos S."/>
        </authorList>
    </citation>
    <scope>NUCLEOTIDE SEQUENCE</scope>
    <source>
        <tissue evidence="2">Leaves</tissue>
    </source>
</reference>
<dbReference type="Gramene" id="mRNA:HanXRQr2_Chr08g0320621">
    <property type="protein sequence ID" value="CDS:HanXRQr2_Chr08g0320621.1"/>
    <property type="gene ID" value="HanXRQr2_Chr08g0320621"/>
</dbReference>
<evidence type="ECO:0000313" key="2">
    <source>
        <dbReference type="EMBL" id="KAF5793811.1"/>
    </source>
</evidence>
<dbReference type="EMBL" id="MNCJ02000323">
    <property type="protein sequence ID" value="KAF5793811.1"/>
    <property type="molecule type" value="Genomic_DNA"/>
</dbReference>
<name>A0A9K3IBF6_HELAN</name>
<evidence type="ECO:0000256" key="1">
    <source>
        <dbReference type="SAM" id="SignalP"/>
    </source>
</evidence>
<keyword evidence="1" id="KW-0732">Signal</keyword>
<dbReference type="Proteomes" id="UP000215914">
    <property type="component" value="Unassembled WGS sequence"/>
</dbReference>
<feature type="chain" id="PRO_5039950945" evidence="1">
    <location>
        <begin position="22"/>
        <end position="60"/>
    </location>
</feature>
<gene>
    <name evidence="2" type="ORF">HanXRQr2_Chr08g0320621</name>
</gene>
<protein>
    <submittedName>
        <fullName evidence="2">Uncharacterized protein</fullName>
    </submittedName>
</protein>
<reference evidence="2" key="1">
    <citation type="journal article" date="2017" name="Nature">
        <title>The sunflower genome provides insights into oil metabolism, flowering and Asterid evolution.</title>
        <authorList>
            <person name="Badouin H."/>
            <person name="Gouzy J."/>
            <person name="Grassa C.J."/>
            <person name="Murat F."/>
            <person name="Staton S.E."/>
            <person name="Cottret L."/>
            <person name="Lelandais-Briere C."/>
            <person name="Owens G.L."/>
            <person name="Carrere S."/>
            <person name="Mayjonade B."/>
            <person name="Legrand L."/>
            <person name="Gill N."/>
            <person name="Kane N.C."/>
            <person name="Bowers J.E."/>
            <person name="Hubner S."/>
            <person name="Bellec A."/>
            <person name="Berard A."/>
            <person name="Berges H."/>
            <person name="Blanchet N."/>
            <person name="Boniface M.C."/>
            <person name="Brunel D."/>
            <person name="Catrice O."/>
            <person name="Chaidir N."/>
            <person name="Claudel C."/>
            <person name="Donnadieu C."/>
            <person name="Faraut T."/>
            <person name="Fievet G."/>
            <person name="Helmstetter N."/>
            <person name="King M."/>
            <person name="Knapp S.J."/>
            <person name="Lai Z."/>
            <person name="Le Paslier M.C."/>
            <person name="Lippi Y."/>
            <person name="Lorenzon L."/>
            <person name="Mandel J.R."/>
            <person name="Marage G."/>
            <person name="Marchand G."/>
            <person name="Marquand E."/>
            <person name="Bret-Mestries E."/>
            <person name="Morien E."/>
            <person name="Nambeesan S."/>
            <person name="Nguyen T."/>
            <person name="Pegot-Espagnet P."/>
            <person name="Pouilly N."/>
            <person name="Raftis F."/>
            <person name="Sallet E."/>
            <person name="Schiex T."/>
            <person name="Thomas J."/>
            <person name="Vandecasteele C."/>
            <person name="Vares D."/>
            <person name="Vear F."/>
            <person name="Vautrin S."/>
            <person name="Crespi M."/>
            <person name="Mangin B."/>
            <person name="Burke J.M."/>
            <person name="Salse J."/>
            <person name="Munos S."/>
            <person name="Vincourt P."/>
            <person name="Rieseberg L.H."/>
            <person name="Langlade N.B."/>
        </authorList>
    </citation>
    <scope>NUCLEOTIDE SEQUENCE</scope>
    <source>
        <tissue evidence="2">Leaves</tissue>
    </source>
</reference>
<sequence length="60" mass="7051">MFGIGSLNVKIFFTFLKVSLFESLIYYKQGCCSKCERVMPKFLFFYFGDMVKCTFVTFQA</sequence>
<feature type="signal peptide" evidence="1">
    <location>
        <begin position="1"/>
        <end position="21"/>
    </location>
</feature>